<evidence type="ECO:0000313" key="3">
    <source>
        <dbReference type="Proteomes" id="UP000033101"/>
    </source>
</evidence>
<sequence length="55" mass="5997">MKKSGLTGANPTDRGKKGTKKSILTDGKGIPLSVIVDGANRHDKKLVIYRETRVF</sequence>
<dbReference type="HOGENOM" id="CLU_3020991_0_0_2"/>
<feature type="region of interest" description="Disordered" evidence="1">
    <location>
        <begin position="1"/>
        <end position="25"/>
    </location>
</feature>
<reference evidence="2 3" key="1">
    <citation type="submission" date="2014-07" db="EMBL/GenBank/DDBJ databases">
        <title>Methanogenic archaea and the global carbon cycle.</title>
        <authorList>
            <person name="Henriksen J.R."/>
            <person name="Luke J."/>
            <person name="Reinhart S."/>
            <person name="Benedict M.N."/>
            <person name="Youngblut N.D."/>
            <person name="Metcalf M.E."/>
            <person name="Whitaker R.J."/>
            <person name="Metcalf W.W."/>
        </authorList>
    </citation>
    <scope>NUCLEOTIDE SEQUENCE [LARGE SCALE GENOMIC DNA]</scope>
    <source>
        <strain evidence="2 3">HB-1</strain>
    </source>
</reference>
<accession>A0A0E3S9J8</accession>
<dbReference type="AlphaFoldDB" id="A0A0E3S9J8"/>
<proteinExistence type="predicted"/>
<protein>
    <submittedName>
        <fullName evidence="2">Mobile element protein</fullName>
    </submittedName>
</protein>
<dbReference type="PATRIC" id="fig|1434110.4.peg.2237"/>
<name>A0A0E3S9J8_9EURY</name>
<dbReference type="Proteomes" id="UP000033101">
    <property type="component" value="Chromosome"/>
</dbReference>
<evidence type="ECO:0000313" key="2">
    <source>
        <dbReference type="EMBL" id="AKB78249.1"/>
    </source>
</evidence>
<dbReference type="STRING" id="1434110.MSHOH_1766"/>
<keyword evidence="3" id="KW-1185">Reference proteome</keyword>
<evidence type="ECO:0000256" key="1">
    <source>
        <dbReference type="SAM" id="MobiDB-lite"/>
    </source>
</evidence>
<dbReference type="EMBL" id="CP009516">
    <property type="protein sequence ID" value="AKB78249.1"/>
    <property type="molecule type" value="Genomic_DNA"/>
</dbReference>
<gene>
    <name evidence="2" type="ORF">MSHOH_1766</name>
</gene>
<dbReference type="KEGG" id="mhor:MSHOH_1766"/>
<organism evidence="2 3">
    <name type="scientific">Methanosarcina horonobensis HB-1 = JCM 15518</name>
    <dbReference type="NCBI Taxonomy" id="1434110"/>
    <lineage>
        <taxon>Archaea</taxon>
        <taxon>Methanobacteriati</taxon>
        <taxon>Methanobacteriota</taxon>
        <taxon>Stenosarchaea group</taxon>
        <taxon>Methanomicrobia</taxon>
        <taxon>Methanosarcinales</taxon>
        <taxon>Methanosarcinaceae</taxon>
        <taxon>Methanosarcina</taxon>
    </lineage>
</organism>